<dbReference type="Gene3D" id="3.40.50.2020">
    <property type="match status" value="1"/>
</dbReference>
<feature type="domain" description="Phosphoribosyltransferase" evidence="2">
    <location>
        <begin position="160"/>
        <end position="253"/>
    </location>
</feature>
<name>A0A1G2JMI4_9BACT</name>
<sequence>MKYQKLVNNSKDFLLDLLFPKFCLSCQKEGTYLCQDCQHLLEISEYNYCLCEKNPVKIFGNQVNDQTIRQAHGKCSSCQDKKLDGLYFALPYKEKTLTKKLIRNFKYKPYIKELAKPLAKILIEHFILTKKNINDVWENSVLIPVPLYIKKQKSRGYNQSEELAKELSKILKIPVISDCLIKIKNTESQMKLKKAEREKNLLNAFTITKNCATSEVAQFKNKKIFLVDDVYTTGATMQECAKVLKNAGAKQVWGITIAREEYS</sequence>
<evidence type="ECO:0000313" key="4">
    <source>
        <dbReference type="Proteomes" id="UP000178935"/>
    </source>
</evidence>
<protein>
    <recommendedName>
        <fullName evidence="2">Phosphoribosyltransferase domain-containing protein</fullName>
    </recommendedName>
</protein>
<reference evidence="3 4" key="1">
    <citation type="journal article" date="2016" name="Nat. Commun.">
        <title>Thousands of microbial genomes shed light on interconnected biogeochemical processes in an aquifer system.</title>
        <authorList>
            <person name="Anantharaman K."/>
            <person name="Brown C.T."/>
            <person name="Hug L.A."/>
            <person name="Sharon I."/>
            <person name="Castelle C.J."/>
            <person name="Probst A.J."/>
            <person name="Thomas B.C."/>
            <person name="Singh A."/>
            <person name="Wilkins M.J."/>
            <person name="Karaoz U."/>
            <person name="Brodie E.L."/>
            <person name="Williams K.H."/>
            <person name="Hubbard S.S."/>
            <person name="Banfield J.F."/>
        </authorList>
    </citation>
    <scope>NUCLEOTIDE SEQUENCE [LARGE SCALE GENOMIC DNA]</scope>
</reference>
<dbReference type="EMBL" id="MHPU01000026">
    <property type="protein sequence ID" value="OGZ88355.1"/>
    <property type="molecule type" value="Genomic_DNA"/>
</dbReference>
<dbReference type="SUPFAM" id="SSF53271">
    <property type="entry name" value="PRTase-like"/>
    <property type="match status" value="1"/>
</dbReference>
<gene>
    <name evidence="3" type="ORF">A2561_02025</name>
</gene>
<evidence type="ECO:0000256" key="1">
    <source>
        <dbReference type="ARBA" id="ARBA00008007"/>
    </source>
</evidence>
<dbReference type="AlphaFoldDB" id="A0A1G2JMI4"/>
<organism evidence="3 4">
    <name type="scientific">Candidatus Staskawiczbacteria bacterium RIFOXYD1_FULL_32_13</name>
    <dbReference type="NCBI Taxonomy" id="1802234"/>
    <lineage>
        <taxon>Bacteria</taxon>
        <taxon>Candidatus Staskawicziibacteriota</taxon>
    </lineage>
</organism>
<dbReference type="Proteomes" id="UP000178935">
    <property type="component" value="Unassembled WGS sequence"/>
</dbReference>
<dbReference type="PANTHER" id="PTHR47505">
    <property type="entry name" value="DNA UTILIZATION PROTEIN YHGH"/>
    <property type="match status" value="1"/>
</dbReference>
<dbReference type="CDD" id="cd06223">
    <property type="entry name" value="PRTases_typeI"/>
    <property type="match status" value="1"/>
</dbReference>
<dbReference type="InterPro" id="IPR000836">
    <property type="entry name" value="PRTase_dom"/>
</dbReference>
<accession>A0A1G2JMI4</accession>
<proteinExistence type="inferred from homology"/>
<evidence type="ECO:0000259" key="2">
    <source>
        <dbReference type="Pfam" id="PF00156"/>
    </source>
</evidence>
<dbReference type="PANTHER" id="PTHR47505:SF1">
    <property type="entry name" value="DNA UTILIZATION PROTEIN YHGH"/>
    <property type="match status" value="1"/>
</dbReference>
<comment type="caution">
    <text evidence="3">The sequence shown here is derived from an EMBL/GenBank/DDBJ whole genome shotgun (WGS) entry which is preliminary data.</text>
</comment>
<dbReference type="InterPro" id="IPR051910">
    <property type="entry name" value="ComF/GntX_DNA_util-trans"/>
</dbReference>
<evidence type="ECO:0000313" key="3">
    <source>
        <dbReference type="EMBL" id="OGZ88355.1"/>
    </source>
</evidence>
<comment type="similarity">
    <text evidence="1">Belongs to the ComF/GntX family.</text>
</comment>
<dbReference type="InterPro" id="IPR029057">
    <property type="entry name" value="PRTase-like"/>
</dbReference>
<dbReference type="Pfam" id="PF00156">
    <property type="entry name" value="Pribosyltran"/>
    <property type="match status" value="1"/>
</dbReference>